<organism evidence="2 3">
    <name type="scientific">Tistrella bauzanensis</name>
    <dbReference type="NCBI Taxonomy" id="657419"/>
    <lineage>
        <taxon>Bacteria</taxon>
        <taxon>Pseudomonadati</taxon>
        <taxon>Pseudomonadota</taxon>
        <taxon>Alphaproteobacteria</taxon>
        <taxon>Geminicoccales</taxon>
        <taxon>Geminicoccaceae</taxon>
        <taxon>Tistrella</taxon>
    </lineage>
</organism>
<evidence type="ECO:0000313" key="3">
    <source>
        <dbReference type="Proteomes" id="UP000603352"/>
    </source>
</evidence>
<feature type="compositionally biased region" description="Low complexity" evidence="1">
    <location>
        <begin position="17"/>
        <end position="29"/>
    </location>
</feature>
<proteinExistence type="predicted"/>
<keyword evidence="3" id="KW-1185">Reference proteome</keyword>
<name>A0ABQ1I8X1_9PROT</name>
<protein>
    <submittedName>
        <fullName evidence="2">Uncharacterized protein</fullName>
    </submittedName>
</protein>
<evidence type="ECO:0000313" key="2">
    <source>
        <dbReference type="EMBL" id="GGB28532.1"/>
    </source>
</evidence>
<reference evidence="3" key="1">
    <citation type="journal article" date="2019" name="Int. J. Syst. Evol. Microbiol.">
        <title>The Global Catalogue of Microorganisms (GCM) 10K type strain sequencing project: providing services to taxonomists for standard genome sequencing and annotation.</title>
        <authorList>
            <consortium name="The Broad Institute Genomics Platform"/>
            <consortium name="The Broad Institute Genome Sequencing Center for Infectious Disease"/>
            <person name="Wu L."/>
            <person name="Ma J."/>
        </authorList>
    </citation>
    <scope>NUCLEOTIDE SEQUENCE [LARGE SCALE GENOMIC DNA]</scope>
    <source>
        <strain evidence="3">CGMCC 1.10188</strain>
    </source>
</reference>
<sequence length="62" mass="6633">MVFNGAILTGPHRRPARIPIRPLPRSARSPDPPAPPIRLWARSGCGSARPVAAALRLTDDGK</sequence>
<feature type="region of interest" description="Disordered" evidence="1">
    <location>
        <begin position="1"/>
        <end position="41"/>
    </location>
</feature>
<dbReference type="Proteomes" id="UP000603352">
    <property type="component" value="Unassembled WGS sequence"/>
</dbReference>
<dbReference type="EMBL" id="BMDZ01000005">
    <property type="protein sequence ID" value="GGB28532.1"/>
    <property type="molecule type" value="Genomic_DNA"/>
</dbReference>
<evidence type="ECO:0000256" key="1">
    <source>
        <dbReference type="SAM" id="MobiDB-lite"/>
    </source>
</evidence>
<accession>A0ABQ1I8X1</accession>
<gene>
    <name evidence="2" type="ORF">GCM10011505_07240</name>
</gene>
<comment type="caution">
    <text evidence="2">The sequence shown here is derived from an EMBL/GenBank/DDBJ whole genome shotgun (WGS) entry which is preliminary data.</text>
</comment>